<feature type="compositionally biased region" description="Acidic residues" evidence="6">
    <location>
        <begin position="928"/>
        <end position="942"/>
    </location>
</feature>
<dbReference type="PANTHER" id="PTHR11742">
    <property type="entry name" value="MANNOSYL-OLIGOSACCHARIDE ALPHA-1,2-MANNOSIDASE-RELATED"/>
    <property type="match status" value="1"/>
</dbReference>
<feature type="region of interest" description="Disordered" evidence="6">
    <location>
        <begin position="507"/>
        <end position="532"/>
    </location>
</feature>
<evidence type="ECO:0000256" key="1">
    <source>
        <dbReference type="ARBA" id="ARBA00001913"/>
    </source>
</evidence>
<feature type="compositionally biased region" description="Basic residues" evidence="6">
    <location>
        <begin position="893"/>
        <end position="902"/>
    </location>
</feature>
<feature type="compositionally biased region" description="Basic and acidic residues" evidence="6">
    <location>
        <begin position="554"/>
        <end position="563"/>
    </location>
</feature>
<proteinExistence type="inferred from homology"/>
<feature type="compositionally biased region" description="Basic and acidic residues" evidence="6">
    <location>
        <begin position="794"/>
        <end position="860"/>
    </location>
</feature>
<dbReference type="GO" id="GO:0036503">
    <property type="term" value="P:ERAD pathway"/>
    <property type="evidence" value="ECO:0000318"/>
    <property type="project" value="GO_Central"/>
</dbReference>
<organism evidence="8 9">
    <name type="scientific">Trichomonas vaginalis (strain ATCC PRA-98 / G3)</name>
    <dbReference type="NCBI Taxonomy" id="412133"/>
    <lineage>
        <taxon>Eukaryota</taxon>
        <taxon>Metamonada</taxon>
        <taxon>Parabasalia</taxon>
        <taxon>Trichomonadida</taxon>
        <taxon>Trichomonadidae</taxon>
        <taxon>Trichomonas</taxon>
    </lineage>
</organism>
<keyword evidence="7" id="KW-0472">Membrane</keyword>
<evidence type="ECO:0008006" key="10">
    <source>
        <dbReference type="Google" id="ProtNLM"/>
    </source>
</evidence>
<dbReference type="GO" id="GO:0000139">
    <property type="term" value="C:Golgi membrane"/>
    <property type="evidence" value="ECO:0000318"/>
    <property type="project" value="GO_Central"/>
</dbReference>
<keyword evidence="7" id="KW-1133">Transmembrane helix</keyword>
<name>A2DNN9_TRIV3</name>
<feature type="compositionally biased region" description="Basic and acidic residues" evidence="6">
    <location>
        <begin position="662"/>
        <end position="689"/>
    </location>
</feature>
<dbReference type="Proteomes" id="UP000001542">
    <property type="component" value="Unassembled WGS sequence"/>
</dbReference>
<evidence type="ECO:0000256" key="5">
    <source>
        <dbReference type="ARBA" id="ARBA00023157"/>
    </source>
</evidence>
<evidence type="ECO:0000256" key="4">
    <source>
        <dbReference type="ARBA" id="ARBA00022801"/>
    </source>
</evidence>
<evidence type="ECO:0000256" key="6">
    <source>
        <dbReference type="SAM" id="MobiDB-lite"/>
    </source>
</evidence>
<dbReference type="GO" id="GO:0004571">
    <property type="term" value="F:mannosyl-oligosaccharide 1,2-alpha-mannosidase activity"/>
    <property type="evidence" value="ECO:0000318"/>
    <property type="project" value="GO_Central"/>
</dbReference>
<dbReference type="SMR" id="A2DNN9"/>
<dbReference type="InterPro" id="IPR036026">
    <property type="entry name" value="Seven-hairpin_glycosidases"/>
</dbReference>
<accession>A2DNN9</accession>
<evidence type="ECO:0000256" key="7">
    <source>
        <dbReference type="SAM" id="Phobius"/>
    </source>
</evidence>
<dbReference type="SUPFAM" id="SSF48225">
    <property type="entry name" value="Seven-hairpin glycosidases"/>
    <property type="match status" value="1"/>
</dbReference>
<dbReference type="InParanoid" id="A2DNN9"/>
<dbReference type="VEuPathDB" id="TrichDB:TVAGG3_0608070"/>
<evidence type="ECO:0000256" key="2">
    <source>
        <dbReference type="ARBA" id="ARBA00004922"/>
    </source>
</evidence>
<feature type="compositionally biased region" description="Basic and acidic residues" evidence="6">
    <location>
        <begin position="507"/>
        <end position="516"/>
    </location>
</feature>
<dbReference type="EMBL" id="DS113223">
    <property type="protein sequence ID" value="EAY18042.1"/>
    <property type="molecule type" value="Genomic_DNA"/>
</dbReference>
<reference evidence="8" key="1">
    <citation type="submission" date="2006-10" db="EMBL/GenBank/DDBJ databases">
        <authorList>
            <person name="Amadeo P."/>
            <person name="Zhao Q."/>
            <person name="Wortman J."/>
            <person name="Fraser-Liggett C."/>
            <person name="Carlton J."/>
        </authorList>
    </citation>
    <scope>NUCLEOTIDE SEQUENCE</scope>
    <source>
        <strain evidence="8">G3</strain>
    </source>
</reference>
<comment type="pathway">
    <text evidence="2">Protein modification; protein glycosylation.</text>
</comment>
<dbReference type="OrthoDB" id="8118055at2759"/>
<dbReference type="Pfam" id="PF01532">
    <property type="entry name" value="Glyco_hydro_47"/>
    <property type="match status" value="1"/>
</dbReference>
<feature type="compositionally biased region" description="Basic and acidic residues" evidence="6">
    <location>
        <begin position="582"/>
        <end position="602"/>
    </location>
</feature>
<dbReference type="PANTHER" id="PTHR11742:SF6">
    <property type="entry name" value="MANNOSYL-OLIGOSACCHARIDE ALPHA-1,2-MANNOSIDASE IA-RELATED"/>
    <property type="match status" value="1"/>
</dbReference>
<dbReference type="AlphaFoldDB" id="A2DNN9"/>
<dbReference type="GO" id="GO:0005783">
    <property type="term" value="C:endoplasmic reticulum"/>
    <property type="evidence" value="ECO:0000318"/>
    <property type="project" value="GO_Central"/>
</dbReference>
<dbReference type="RefSeq" id="XP_001579028.1">
    <property type="nucleotide sequence ID" value="XM_001578978.1"/>
</dbReference>
<feature type="compositionally biased region" description="Polar residues" evidence="6">
    <location>
        <begin position="869"/>
        <end position="889"/>
    </location>
</feature>
<keyword evidence="9" id="KW-1185">Reference proteome</keyword>
<gene>
    <name evidence="8" type="ORF">TVAG_113860</name>
</gene>
<feature type="region of interest" description="Disordered" evidence="6">
    <location>
        <begin position="544"/>
        <end position="958"/>
    </location>
</feature>
<dbReference type="KEGG" id="tva:5463546"/>
<comment type="similarity">
    <text evidence="3">Belongs to the glycosyl hydrolase 47 family.</text>
</comment>
<feature type="compositionally biased region" description="Polar residues" evidence="6">
    <location>
        <begin position="631"/>
        <end position="641"/>
    </location>
</feature>
<evidence type="ECO:0000313" key="9">
    <source>
        <dbReference type="Proteomes" id="UP000001542"/>
    </source>
</evidence>
<feature type="compositionally biased region" description="Basic and acidic residues" evidence="6">
    <location>
        <begin position="715"/>
        <end position="787"/>
    </location>
</feature>
<dbReference type="eggNOG" id="KOG2431">
    <property type="taxonomic scope" value="Eukaryota"/>
</dbReference>
<dbReference type="VEuPathDB" id="TrichDB:TVAG_113860"/>
<protein>
    <recommendedName>
        <fullName evidence="10">Alpha-1,2-Mannosidase</fullName>
    </recommendedName>
</protein>
<comment type="cofactor">
    <cofactor evidence="1">
        <name>Ca(2+)</name>
        <dbReference type="ChEBI" id="CHEBI:29108"/>
    </cofactor>
</comment>
<sequence>MKFIKKRYEGEDEEMPKPKKAKTKWDAIKLHVYLIAFCMLLLYFNIRSDNSYSLSPAYTPEPVTYFLTANTSSEIFKKLQKHGEFAFKSYFNNCLGHDEIRPITKRCLDPYGISSTLLESVETLYLLNLTDLYKQAYDYIRDNFSCYNIGWVGRAEFYSRVIGSLIGSYLLTGDKMFYTKMAECGHLAFSVDKLTKYPKPFINIQKRDYQSKSTQFGNLINTYTAGLPEMATMYQLTGNADYLNYFTRVARKIPARKNGLPFTVLLNKFLFPATMYSGPNGWISSFFNNYVLANLIHQTPATSRQVRFFAHFLNLNCWDGFSSTTSSYMAALDTEAKFDLQNGEKRMSEIAEKVKKCSFGEIRQIYENGFRFDGNLVVPMLYADDFMRNLTAYCVSNVLDNHTREFGYTGIIQRDKLEDDDTQSAETISFWLKIGALSLSQTDILSDLILNENGHILRTSGTMYSGFKETRLKHNDTKFKTFYDYSIYLPPPTPAPTPNYENEMNRHHPMHDDPQFWHHHHPGASDDPEAMREYERMREHERMMRGQEGMSGDETIHHPHDGEVPPNYPRGSGSPHPGFEGSMRHHGTEAGDNHPRNGDSETIRNNPDDTSSTTGSDSTNRRARPVGSSPDVPNTNYSPETSSDKNKIPDVNRPPNTDNSDDENRISDNKNKESTENKNIKIESSKSNDSDNTDNSNVPNDHHPSRSSESSSDESENHKITQKEKENNDKGHEKPVSEDQKNSKAKESEISKSKGSEDKKESDDNDEIKRKINEAEKKKKENQKIFEKGILSRKNKDNESKMRSRKQQEKEDLEKKNKEEEKDPIKELKEMERKEKSNEEILRKMKEEKEKSKENNENDRKKKKLKFDLSQTQNREGNETFLSDNSNEGYKNRQIKRKPKKVKLQDKLPKSGEFQHNLYTVQKKKSNDEEDPEVELGEVDDFGEYHGANPIDRISGFG</sequence>
<reference evidence="8" key="2">
    <citation type="journal article" date="2007" name="Science">
        <title>Draft genome sequence of the sexually transmitted pathogen Trichomonas vaginalis.</title>
        <authorList>
            <person name="Carlton J.M."/>
            <person name="Hirt R.P."/>
            <person name="Silva J.C."/>
            <person name="Delcher A.L."/>
            <person name="Schatz M."/>
            <person name="Zhao Q."/>
            <person name="Wortman J.R."/>
            <person name="Bidwell S.L."/>
            <person name="Alsmark U.C.M."/>
            <person name="Besteiro S."/>
            <person name="Sicheritz-Ponten T."/>
            <person name="Noel C.J."/>
            <person name="Dacks J.B."/>
            <person name="Foster P.G."/>
            <person name="Simillion C."/>
            <person name="Van de Peer Y."/>
            <person name="Miranda-Saavedra D."/>
            <person name="Barton G.J."/>
            <person name="Westrop G.D."/>
            <person name="Mueller S."/>
            <person name="Dessi D."/>
            <person name="Fiori P.L."/>
            <person name="Ren Q."/>
            <person name="Paulsen I."/>
            <person name="Zhang H."/>
            <person name="Bastida-Corcuera F.D."/>
            <person name="Simoes-Barbosa A."/>
            <person name="Brown M.T."/>
            <person name="Hayes R.D."/>
            <person name="Mukherjee M."/>
            <person name="Okumura C.Y."/>
            <person name="Schneider R."/>
            <person name="Smith A.J."/>
            <person name="Vanacova S."/>
            <person name="Villalvazo M."/>
            <person name="Haas B.J."/>
            <person name="Pertea M."/>
            <person name="Feldblyum T.V."/>
            <person name="Utterback T.R."/>
            <person name="Shu C.L."/>
            <person name="Osoegawa K."/>
            <person name="de Jong P.J."/>
            <person name="Hrdy I."/>
            <person name="Horvathova L."/>
            <person name="Zubacova Z."/>
            <person name="Dolezal P."/>
            <person name="Malik S.B."/>
            <person name="Logsdon J.M. Jr."/>
            <person name="Henze K."/>
            <person name="Gupta A."/>
            <person name="Wang C.C."/>
            <person name="Dunne R.L."/>
            <person name="Upcroft J.A."/>
            <person name="Upcroft P."/>
            <person name="White O."/>
            <person name="Salzberg S.L."/>
            <person name="Tang P."/>
            <person name="Chiu C.-H."/>
            <person name="Lee Y.-S."/>
            <person name="Embley T.M."/>
            <person name="Coombs G.H."/>
            <person name="Mottram J.C."/>
            <person name="Tachezy J."/>
            <person name="Fraser-Liggett C.M."/>
            <person name="Johnson P.J."/>
        </authorList>
    </citation>
    <scope>NUCLEOTIDE SEQUENCE [LARGE SCALE GENOMIC DNA]</scope>
    <source>
        <strain evidence="8">G3</strain>
    </source>
</reference>
<evidence type="ECO:0000313" key="8">
    <source>
        <dbReference type="EMBL" id="EAY18042.1"/>
    </source>
</evidence>
<dbReference type="InterPro" id="IPR001382">
    <property type="entry name" value="Glyco_hydro_47"/>
</dbReference>
<evidence type="ECO:0000256" key="3">
    <source>
        <dbReference type="ARBA" id="ARBA00007658"/>
    </source>
</evidence>
<dbReference type="STRING" id="5722.A2DNN9"/>
<dbReference type="Gene3D" id="1.50.10.10">
    <property type="match status" value="1"/>
</dbReference>
<dbReference type="GO" id="GO:0005509">
    <property type="term" value="F:calcium ion binding"/>
    <property type="evidence" value="ECO:0007669"/>
    <property type="project" value="InterPro"/>
</dbReference>
<keyword evidence="5" id="KW-1015">Disulfide bond</keyword>
<feature type="transmembrane region" description="Helical" evidence="7">
    <location>
        <begin position="27"/>
        <end position="46"/>
    </location>
</feature>
<dbReference type="GO" id="GO:0005975">
    <property type="term" value="P:carbohydrate metabolic process"/>
    <property type="evidence" value="ECO:0007669"/>
    <property type="project" value="InterPro"/>
</dbReference>
<feature type="compositionally biased region" description="Low complexity" evidence="6">
    <location>
        <begin position="608"/>
        <end position="618"/>
    </location>
</feature>
<dbReference type="InterPro" id="IPR012341">
    <property type="entry name" value="6hp_glycosidase-like_sf"/>
</dbReference>
<keyword evidence="7" id="KW-0812">Transmembrane</keyword>
<keyword evidence="4" id="KW-0378">Hydrolase</keyword>
<dbReference type="InterPro" id="IPR050749">
    <property type="entry name" value="Glycosyl_Hydrolase_47"/>
</dbReference>